<dbReference type="EMBL" id="JBIGIB010000004">
    <property type="protein sequence ID" value="MFG6468204.1"/>
    <property type="molecule type" value="Genomic_DNA"/>
</dbReference>
<evidence type="ECO:0000256" key="1">
    <source>
        <dbReference type="SAM" id="MobiDB-lite"/>
    </source>
</evidence>
<comment type="caution">
    <text evidence="2">The sequence shown here is derived from an EMBL/GenBank/DDBJ whole genome shotgun (WGS) entry which is preliminary data.</text>
</comment>
<dbReference type="RefSeq" id="WP_394386197.1">
    <property type="nucleotide sequence ID" value="NZ_JBIGIB010000004.1"/>
</dbReference>
<proteinExistence type="predicted"/>
<protein>
    <submittedName>
        <fullName evidence="2">Uncharacterized protein</fullName>
    </submittedName>
</protein>
<feature type="region of interest" description="Disordered" evidence="1">
    <location>
        <begin position="46"/>
        <end position="69"/>
    </location>
</feature>
<evidence type="ECO:0000313" key="2">
    <source>
        <dbReference type="EMBL" id="MFG6468204.1"/>
    </source>
</evidence>
<accession>A0ABW7H295</accession>
<keyword evidence="3" id="KW-1185">Reference proteome</keyword>
<sequence length="69" mass="7031">MALIASRSSGTTVTDLVTLGPVQAPRHGLLGGGWGVGVACSARPAAERHDRLHKRRATAPQAGAGVHQP</sequence>
<gene>
    <name evidence="2" type="ORF">ACG01O_16375</name>
</gene>
<organism evidence="2 3">
    <name type="scientific">Pelomonas baiyunensis</name>
    <dbReference type="NCBI Taxonomy" id="3299026"/>
    <lineage>
        <taxon>Bacteria</taxon>
        <taxon>Pseudomonadati</taxon>
        <taxon>Pseudomonadota</taxon>
        <taxon>Betaproteobacteria</taxon>
        <taxon>Burkholderiales</taxon>
        <taxon>Sphaerotilaceae</taxon>
        <taxon>Roseateles</taxon>
    </lineage>
</organism>
<dbReference type="Proteomes" id="UP001606303">
    <property type="component" value="Unassembled WGS sequence"/>
</dbReference>
<reference evidence="2 3" key="1">
    <citation type="submission" date="2024-08" db="EMBL/GenBank/DDBJ databases">
        <authorList>
            <person name="Lu H."/>
        </authorList>
    </citation>
    <scope>NUCLEOTIDE SEQUENCE [LARGE SCALE GENOMIC DNA]</scope>
    <source>
        <strain evidence="2 3">BYS87W</strain>
    </source>
</reference>
<name>A0ABW7H295_9BURK</name>
<evidence type="ECO:0000313" key="3">
    <source>
        <dbReference type="Proteomes" id="UP001606303"/>
    </source>
</evidence>